<evidence type="ECO:0000256" key="15">
    <source>
        <dbReference type="ARBA" id="ARBA00022918"/>
    </source>
</evidence>
<dbReference type="GO" id="GO:0006310">
    <property type="term" value="P:DNA recombination"/>
    <property type="evidence" value="ECO:0007669"/>
    <property type="project" value="UniProtKB-KW"/>
</dbReference>
<dbReference type="SMART" id="SM00298">
    <property type="entry name" value="CHROMO"/>
    <property type="match status" value="1"/>
</dbReference>
<keyword evidence="10" id="KW-0255">Endonuclease</keyword>
<feature type="compositionally biased region" description="Low complexity" evidence="20">
    <location>
        <begin position="1"/>
        <end position="16"/>
    </location>
</feature>
<dbReference type="Pfam" id="PF17921">
    <property type="entry name" value="Integrase_H2C2"/>
    <property type="match status" value="1"/>
</dbReference>
<dbReference type="Gene3D" id="2.40.50.40">
    <property type="match status" value="1"/>
</dbReference>
<dbReference type="InterPro" id="IPR012337">
    <property type="entry name" value="RNaseH-like_sf"/>
</dbReference>
<evidence type="ECO:0000256" key="11">
    <source>
        <dbReference type="ARBA" id="ARBA00022801"/>
    </source>
</evidence>
<dbReference type="InterPro" id="IPR000477">
    <property type="entry name" value="RT_dom"/>
</dbReference>
<comment type="subcellular location">
    <subcellularLocation>
        <location evidence="1">Nucleus</location>
    </subcellularLocation>
</comment>
<dbReference type="GO" id="GO:0004190">
    <property type="term" value="F:aspartic-type endopeptidase activity"/>
    <property type="evidence" value="ECO:0007669"/>
    <property type="project" value="UniProtKB-KW"/>
</dbReference>
<dbReference type="GO" id="GO:0015074">
    <property type="term" value="P:DNA integration"/>
    <property type="evidence" value="ECO:0007669"/>
    <property type="project" value="UniProtKB-KW"/>
</dbReference>
<dbReference type="PROSITE" id="PS50013">
    <property type="entry name" value="CHROMO_2"/>
    <property type="match status" value="1"/>
</dbReference>
<dbReference type="SUPFAM" id="SSF50630">
    <property type="entry name" value="Acid proteases"/>
    <property type="match status" value="1"/>
</dbReference>
<dbReference type="InterPro" id="IPR056924">
    <property type="entry name" value="SH3_Tf2-1"/>
</dbReference>
<dbReference type="PROSITE" id="PS50994">
    <property type="entry name" value="INTEGRASE"/>
    <property type="match status" value="1"/>
</dbReference>
<keyword evidence="19" id="KW-0539">Nucleus</keyword>
<keyword evidence="6" id="KW-0548">Nucleotidyltransferase</keyword>
<dbReference type="InterPro" id="IPR000953">
    <property type="entry name" value="Chromo/chromo_shadow_dom"/>
</dbReference>
<dbReference type="GO" id="GO:0006508">
    <property type="term" value="P:proteolysis"/>
    <property type="evidence" value="ECO:0007669"/>
    <property type="project" value="UniProtKB-KW"/>
</dbReference>
<dbReference type="EMBL" id="JAANER010000003">
    <property type="protein sequence ID" value="KAG9192595.1"/>
    <property type="molecule type" value="Genomic_DNA"/>
</dbReference>
<evidence type="ECO:0000256" key="9">
    <source>
        <dbReference type="ARBA" id="ARBA00022750"/>
    </source>
</evidence>
<feature type="region of interest" description="Disordered" evidence="20">
    <location>
        <begin position="1790"/>
        <end position="1876"/>
    </location>
</feature>
<dbReference type="PROSITE" id="PS00598">
    <property type="entry name" value="CHROMO_1"/>
    <property type="match status" value="1"/>
</dbReference>
<proteinExistence type="predicted"/>
<dbReference type="InterPro" id="IPR043128">
    <property type="entry name" value="Rev_trsase/Diguanyl_cyclase"/>
</dbReference>
<feature type="compositionally biased region" description="Basic residues" evidence="20">
    <location>
        <begin position="1601"/>
        <end position="1610"/>
    </location>
</feature>
<dbReference type="CDD" id="cd01647">
    <property type="entry name" value="RT_LTR"/>
    <property type="match status" value="1"/>
</dbReference>
<dbReference type="InterPro" id="IPR016197">
    <property type="entry name" value="Chromo-like_dom_sf"/>
</dbReference>
<dbReference type="InterPro" id="IPR041373">
    <property type="entry name" value="RT_RNaseH"/>
</dbReference>
<dbReference type="Gene3D" id="3.30.70.270">
    <property type="match status" value="2"/>
</dbReference>
<keyword evidence="25" id="KW-1185">Reference proteome</keyword>
<keyword evidence="15" id="KW-0695">RNA-directed DNA polymerase</keyword>
<evidence type="ECO:0000256" key="3">
    <source>
        <dbReference type="ARBA" id="ARBA00012493"/>
    </source>
</evidence>
<dbReference type="Gene3D" id="2.40.70.10">
    <property type="entry name" value="Acid Proteases"/>
    <property type="match status" value="1"/>
</dbReference>
<evidence type="ECO:0000256" key="18">
    <source>
        <dbReference type="ARBA" id="ARBA00023172"/>
    </source>
</evidence>
<dbReference type="Proteomes" id="UP001199106">
    <property type="component" value="Unassembled WGS sequence"/>
</dbReference>
<dbReference type="GO" id="GO:0003723">
    <property type="term" value="F:RNA binding"/>
    <property type="evidence" value="ECO:0007669"/>
    <property type="project" value="UniProtKB-KW"/>
</dbReference>
<dbReference type="InterPro" id="IPR043502">
    <property type="entry name" value="DNA/RNA_pol_sf"/>
</dbReference>
<feature type="compositionally biased region" description="Acidic residues" evidence="20">
    <location>
        <begin position="26"/>
        <end position="41"/>
    </location>
</feature>
<dbReference type="GO" id="GO:0006338">
    <property type="term" value="P:chromatin remodeling"/>
    <property type="evidence" value="ECO:0007669"/>
    <property type="project" value="UniProtKB-ARBA"/>
</dbReference>
<dbReference type="PROSITE" id="PS00141">
    <property type="entry name" value="ASP_PROTEASE"/>
    <property type="match status" value="1"/>
</dbReference>
<evidence type="ECO:0000256" key="16">
    <source>
        <dbReference type="ARBA" id="ARBA00022932"/>
    </source>
</evidence>
<dbReference type="Pfam" id="PF00385">
    <property type="entry name" value="Chromo"/>
    <property type="match status" value="1"/>
</dbReference>
<keyword evidence="18" id="KW-0233">DNA recombination</keyword>
<dbReference type="GO" id="GO:0046872">
    <property type="term" value="F:metal ion binding"/>
    <property type="evidence" value="ECO:0007669"/>
    <property type="project" value="UniProtKB-KW"/>
</dbReference>
<evidence type="ECO:0000256" key="13">
    <source>
        <dbReference type="ARBA" id="ARBA00022884"/>
    </source>
</evidence>
<dbReference type="InterPro" id="IPR023780">
    <property type="entry name" value="Chromo_domain"/>
</dbReference>
<evidence type="ECO:0000259" key="23">
    <source>
        <dbReference type="PROSITE" id="PS50994"/>
    </source>
</evidence>
<dbReference type="InterPro" id="IPR023779">
    <property type="entry name" value="Chromodomain_CS"/>
</dbReference>
<feature type="region of interest" description="Disordered" evidence="20">
    <location>
        <begin position="1708"/>
        <end position="1759"/>
    </location>
</feature>
<dbReference type="CDD" id="cd00303">
    <property type="entry name" value="retropepsin_like"/>
    <property type="match status" value="1"/>
</dbReference>
<feature type="region of interest" description="Disordered" evidence="20">
    <location>
        <begin position="1"/>
        <end position="49"/>
    </location>
</feature>
<dbReference type="GO" id="GO:0003887">
    <property type="term" value="F:DNA-directed DNA polymerase activity"/>
    <property type="evidence" value="ECO:0007669"/>
    <property type="project" value="UniProtKB-KW"/>
</dbReference>
<keyword evidence="13" id="KW-0694">RNA-binding</keyword>
<keyword evidence="7" id="KW-0540">Nuclease</keyword>
<organism evidence="24 25">
    <name type="scientific">Alternaria panax</name>
    <dbReference type="NCBI Taxonomy" id="48097"/>
    <lineage>
        <taxon>Eukaryota</taxon>
        <taxon>Fungi</taxon>
        <taxon>Dikarya</taxon>
        <taxon>Ascomycota</taxon>
        <taxon>Pezizomycotina</taxon>
        <taxon>Dothideomycetes</taxon>
        <taxon>Pleosporomycetidae</taxon>
        <taxon>Pleosporales</taxon>
        <taxon>Pleosporineae</taxon>
        <taxon>Pleosporaceae</taxon>
        <taxon>Alternaria</taxon>
        <taxon>Alternaria sect. Panax</taxon>
    </lineage>
</organism>
<evidence type="ECO:0000313" key="24">
    <source>
        <dbReference type="EMBL" id="KAG9192595.1"/>
    </source>
</evidence>
<evidence type="ECO:0000256" key="8">
    <source>
        <dbReference type="ARBA" id="ARBA00022723"/>
    </source>
</evidence>
<dbReference type="Gene3D" id="3.30.420.10">
    <property type="entry name" value="Ribonuclease H-like superfamily/Ribonuclease H"/>
    <property type="match status" value="1"/>
</dbReference>
<evidence type="ECO:0000256" key="2">
    <source>
        <dbReference type="ARBA" id="ARBA00011353"/>
    </source>
</evidence>
<dbReference type="SUPFAM" id="SSF56672">
    <property type="entry name" value="DNA/RNA polymerases"/>
    <property type="match status" value="1"/>
</dbReference>
<dbReference type="InterPro" id="IPR050951">
    <property type="entry name" value="Retrovirus_Pol_polyprotein"/>
</dbReference>
<feature type="domain" description="Chromo" evidence="21">
    <location>
        <begin position="1553"/>
        <end position="1612"/>
    </location>
</feature>
<evidence type="ECO:0000256" key="1">
    <source>
        <dbReference type="ARBA" id="ARBA00004123"/>
    </source>
</evidence>
<evidence type="ECO:0000256" key="17">
    <source>
        <dbReference type="ARBA" id="ARBA00023125"/>
    </source>
</evidence>
<dbReference type="GO" id="GO:0004519">
    <property type="term" value="F:endonuclease activity"/>
    <property type="evidence" value="ECO:0007669"/>
    <property type="project" value="UniProtKB-KW"/>
</dbReference>
<dbReference type="InterPro" id="IPR021109">
    <property type="entry name" value="Peptidase_aspartic_dom_sf"/>
</dbReference>
<dbReference type="InterPro" id="IPR041588">
    <property type="entry name" value="Integrase_H2C2"/>
</dbReference>
<dbReference type="CDD" id="cd00024">
    <property type="entry name" value="CD_CSD"/>
    <property type="match status" value="1"/>
</dbReference>
<accession>A0AAD4NT84</accession>
<evidence type="ECO:0000256" key="5">
    <source>
        <dbReference type="ARBA" id="ARBA00022679"/>
    </source>
</evidence>
<feature type="domain" description="Integrase catalytic" evidence="23">
    <location>
        <begin position="1252"/>
        <end position="1417"/>
    </location>
</feature>
<evidence type="ECO:0000256" key="6">
    <source>
        <dbReference type="ARBA" id="ARBA00022695"/>
    </source>
</evidence>
<feature type="compositionally biased region" description="Basic and acidic residues" evidence="20">
    <location>
        <begin position="1822"/>
        <end position="1840"/>
    </location>
</feature>
<dbReference type="PANTHER" id="PTHR37984:SF5">
    <property type="entry name" value="PROTEIN NYNRIN-LIKE"/>
    <property type="match status" value="1"/>
</dbReference>
<dbReference type="SUPFAM" id="SSF54160">
    <property type="entry name" value="Chromo domain-like"/>
    <property type="match status" value="1"/>
</dbReference>
<evidence type="ECO:0000256" key="7">
    <source>
        <dbReference type="ARBA" id="ARBA00022722"/>
    </source>
</evidence>
<comment type="caution">
    <text evidence="24">The sequence shown here is derived from an EMBL/GenBank/DDBJ whole genome shotgun (WGS) entry which is preliminary data.</text>
</comment>
<keyword evidence="8" id="KW-0479">Metal-binding</keyword>
<feature type="region of interest" description="Disordered" evidence="20">
    <location>
        <begin position="1601"/>
        <end position="1666"/>
    </location>
</feature>
<gene>
    <name evidence="24" type="ORF">G6011_11329</name>
</gene>
<keyword evidence="4" id="KW-0645">Protease</keyword>
<keyword evidence="16" id="KW-0239">DNA-directed DNA polymerase</keyword>
<dbReference type="PROSITE" id="PS50878">
    <property type="entry name" value="RT_POL"/>
    <property type="match status" value="1"/>
</dbReference>
<evidence type="ECO:0000256" key="10">
    <source>
        <dbReference type="ARBA" id="ARBA00022759"/>
    </source>
</evidence>
<dbReference type="InterPro" id="IPR005162">
    <property type="entry name" value="Retrotrans_gag_dom"/>
</dbReference>
<dbReference type="FunFam" id="3.30.70.270:FF:000020">
    <property type="entry name" value="Transposon Tf2-6 polyprotein-like Protein"/>
    <property type="match status" value="1"/>
</dbReference>
<sequence>MAFQGNAQNNMAQGQGPAMPAQPMPENDEMLEASDSDTEEDPSAREVRNLRRQTHVQAQQLASMMDMINQLSSQLMATPNERPVTTRKPKIAAPEKFGGDREKLRTFLTHTDLYCEYNEVPTDQEKILMASTYMKDKASNWMQPYVDDYLLDAEHRGTKAETRALFAGWTEFKEEMGRIFGEVDAKNQAEKRITRLKQTTSVSAYTAEFKQLQARIDWDDAALRTVFETGLKENVKDGLVHHDKPESLHALIELATRIDNRLWERNDQKKYFRPNLPNMKRQRGRFDRDGDAIMTGKDLYEEARSADKEAFVIVLRVKKDDKVLAMDRPRTTDWKVKGKDVLKRLANQQYECLADNCYIYEPEKVKLHKCLLWTQCKIGCNFYCTQLKEAHKVDDDYYRTLSSNICKLKERHRLFPQVQGKGAAKKLGRRQGQGHAGEGSPKTTLRKVQDTDGQEKQLLTTVSIQGQKIKALVDSGAARTIISPRMVEKHRVPYRIKKNPVPVVLADEKPMEYGNGMIRMETESTKLRIASIECQMNIDIMDLGGLDMLIGYDWLNAHNPAIDWQKKTILRREPVHKVAGVRRRVSPKDQSATQDGRFGKISPHKIRRIYEKDPQQVGVIWIRRVATTKEGPLPLEIPREYQTDEFRELFEENEATDLADHQDWDHEIILEEGAKLSPGPMYPISPEHDAELREYLQKNLKKGFIRPGSGPMASPILFVKKPNGKWRLCVDFRRLNSVTRKNRYPLPLITELMDRLQGAKWFTKFDVREGFHRIRIKEGHEWMTAFKTKYGLFEYTVMPFGLTNAPATFQSVINNALHEYLGIFVTAYIDDVLVYSSGTLEEHVEHVKKVLSKLKEYKLYLQPGKCEFHTKETEYLGFIISTEGVKMNPKKTAAVQEWPTPKTVKDVQSFLGFANYYRKFIKDYSKITTPLSEITKKEIGFKWNEEHQEAFDRIKQIFLEAPVLEMYDPKRGTRVETDASDYALGAVLSQQCPDKKWRPVFYHSRKFSGAELNYDVHDKELLGVVDSFEQWEVYLLGLPHQIEVFTDHQNLAGFMTTKKLNRRQVRWAEMLAQFDFKITHRAGTLNGAADALSRRSDLREESHGEPHKAMFRKMPDGTLRYNQPELARIAKVTERVETLQQQWQQKAASWQFEPDENGSDELLQDEREYRDMIRGNRTYVPPHLRTNLIKELHESPEYGHASLEEMVRRLAKVFAIPRLRAKVQDVLGNCLACHQNKPKRHKPYGLLQPLPPPTRPWSSVTMDFIVKLPKSLEPGSGRLCDTILVIVCRHTKGAKFVPTEETITADECAYEVSKALMSEHGIPEEFITDRDKLFTSKYWDTFLAKLGVKKKLSTSFHPETDGQTERTNQTLEQYLRMYANKLQDNWVELLPTAQLAYNSTKSATTKYSPHYANYGYEPTAHRDPKDIESIAVGADDKARLMRELHEELSKNIAHRNLTSARAANKQRIEGPTFKKGDKVFLSRQNLKTKRPSKKLDNLRVGPFEILEEVGTVNYKLQLPPGMRVHPVFHKKLLERAPPDAELATDIELEDDEYEVEEIKDLRKDGRQWKYLVKWQGWPESQNTWEPKENLTNCKSQVLEYHRKHPRKRGPGPRGKGSNQKKGRKKRQPVTSPSQSMIRVAMVRLPESPYPGQNSPRLALSRDPEGSKWRDLDQRMLALAPQPPEALTLAATTGRPAARAALLDERSQDVFDASQPQPSPTLPQLQTSCTRPSPRYSPHTVQTQYPRNNEDSSLHSACNEKSSRSLVDECGQHAPGAVELNSGYEHVEKTESWAWSGRRGKRGNGYDTTDLQKPYMRPAHRNAARENDNPEYRDDTPKRGDNVTSNKRNSTLDEGVGTERQPTTTSEGNDQRGALIT</sequence>
<evidence type="ECO:0000256" key="19">
    <source>
        <dbReference type="ARBA" id="ARBA00023242"/>
    </source>
</evidence>
<dbReference type="Pfam" id="PF17917">
    <property type="entry name" value="RT_RNaseH"/>
    <property type="match status" value="1"/>
</dbReference>
<dbReference type="Pfam" id="PF03732">
    <property type="entry name" value="Retrotrans_gag"/>
    <property type="match status" value="1"/>
</dbReference>
<dbReference type="Pfam" id="PF00078">
    <property type="entry name" value="RVT_1"/>
    <property type="match status" value="1"/>
</dbReference>
<evidence type="ECO:0000256" key="12">
    <source>
        <dbReference type="ARBA" id="ARBA00022842"/>
    </source>
</evidence>
<evidence type="ECO:0000313" key="25">
    <source>
        <dbReference type="Proteomes" id="UP001199106"/>
    </source>
</evidence>
<evidence type="ECO:0000256" key="20">
    <source>
        <dbReference type="SAM" id="MobiDB-lite"/>
    </source>
</evidence>
<keyword evidence="17" id="KW-0238">DNA-binding</keyword>
<dbReference type="EC" id="2.7.7.49" evidence="3"/>
<evidence type="ECO:0000259" key="22">
    <source>
        <dbReference type="PROSITE" id="PS50878"/>
    </source>
</evidence>
<dbReference type="Gene3D" id="3.10.10.10">
    <property type="entry name" value="HIV Type 1 Reverse Transcriptase, subunit A, domain 1"/>
    <property type="match status" value="1"/>
</dbReference>
<evidence type="ECO:0000259" key="21">
    <source>
        <dbReference type="PROSITE" id="PS50013"/>
    </source>
</evidence>
<feature type="domain" description="Reverse transcriptase" evidence="22">
    <location>
        <begin position="700"/>
        <end position="880"/>
    </location>
</feature>
<keyword evidence="14" id="KW-0229">DNA integration</keyword>
<feature type="region of interest" description="Disordered" evidence="20">
    <location>
        <begin position="419"/>
        <end position="451"/>
    </location>
</feature>
<keyword evidence="12" id="KW-0460">Magnesium</keyword>
<dbReference type="InterPro" id="IPR036397">
    <property type="entry name" value="RNaseH_sf"/>
</dbReference>
<dbReference type="Gene3D" id="1.10.340.70">
    <property type="match status" value="1"/>
</dbReference>
<reference evidence="24" key="1">
    <citation type="submission" date="2021-07" db="EMBL/GenBank/DDBJ databases">
        <title>Genome Resource of American Ginseng Black Spot Pathogen Alternaria panax.</title>
        <authorList>
            <person name="Qiu C."/>
            <person name="Wang W."/>
            <person name="Liu Z."/>
        </authorList>
    </citation>
    <scope>NUCLEOTIDE SEQUENCE</scope>
    <source>
        <strain evidence="24">BNCC115425</strain>
    </source>
</reference>
<dbReference type="GO" id="GO:0003677">
    <property type="term" value="F:DNA binding"/>
    <property type="evidence" value="ECO:0007669"/>
    <property type="project" value="UniProtKB-KW"/>
</dbReference>
<dbReference type="GO" id="GO:0003964">
    <property type="term" value="F:RNA-directed DNA polymerase activity"/>
    <property type="evidence" value="ECO:0007669"/>
    <property type="project" value="UniProtKB-KW"/>
</dbReference>
<dbReference type="InterPro" id="IPR001969">
    <property type="entry name" value="Aspartic_peptidase_AS"/>
</dbReference>
<keyword evidence="11" id="KW-0378">Hydrolase</keyword>
<evidence type="ECO:0000256" key="4">
    <source>
        <dbReference type="ARBA" id="ARBA00022670"/>
    </source>
</evidence>
<dbReference type="GO" id="GO:0005634">
    <property type="term" value="C:nucleus"/>
    <property type="evidence" value="ECO:0007669"/>
    <property type="project" value="UniProtKB-SubCell"/>
</dbReference>
<dbReference type="SUPFAM" id="SSF53098">
    <property type="entry name" value="Ribonuclease H-like"/>
    <property type="match status" value="1"/>
</dbReference>
<feature type="compositionally biased region" description="Basic residues" evidence="20">
    <location>
        <begin position="1618"/>
        <end position="1627"/>
    </location>
</feature>
<keyword evidence="5" id="KW-0808">Transferase</keyword>
<dbReference type="PANTHER" id="PTHR37984">
    <property type="entry name" value="PROTEIN CBG26694"/>
    <property type="match status" value="1"/>
</dbReference>
<evidence type="ECO:0000256" key="14">
    <source>
        <dbReference type="ARBA" id="ARBA00022908"/>
    </source>
</evidence>
<dbReference type="Pfam" id="PF13975">
    <property type="entry name" value="gag-asp_proteas"/>
    <property type="match status" value="1"/>
</dbReference>
<dbReference type="Pfam" id="PF24626">
    <property type="entry name" value="SH3_Tf2-1"/>
    <property type="match status" value="1"/>
</dbReference>
<protein>
    <recommendedName>
        <fullName evidence="3">RNA-directed DNA polymerase</fullName>
        <ecNumber evidence="3">2.7.7.49</ecNumber>
    </recommendedName>
</protein>
<dbReference type="CDD" id="cd09274">
    <property type="entry name" value="RNase_HI_RT_Ty3"/>
    <property type="match status" value="1"/>
</dbReference>
<keyword evidence="9" id="KW-0064">Aspartyl protease</keyword>
<comment type="subunit">
    <text evidence="2">Component of the NuA4 histone acetyltransferase complex.</text>
</comment>
<name>A0AAD4NT84_9PLEO</name>
<dbReference type="InterPro" id="IPR001584">
    <property type="entry name" value="Integrase_cat-core"/>
</dbReference>